<evidence type="ECO:0000313" key="2">
    <source>
        <dbReference type="RefSeq" id="XP_031385345.1"/>
    </source>
</evidence>
<dbReference type="GeneID" id="116199197"/>
<sequence>MSDSCFLIMMRRRLQVSFEVLSPYLGDHLISLRAAAKSSHSSLHGSSAQDRRDHQCFQHHLLCTMLKKCREIVLELLNALLSDLELQRPVAFVLVCLPHPLRAAIVVLLRLLSSLLQLPSSLSMLPLHSLLRSSSWPLPIRNIVTAVVDHRHLGPTRCLMALLERSM</sequence>
<name>A0A6P8CP27_PUNGR</name>
<keyword evidence="1" id="KW-1185">Reference proteome</keyword>
<evidence type="ECO:0000313" key="1">
    <source>
        <dbReference type="Proteomes" id="UP000515151"/>
    </source>
</evidence>
<organism evidence="1 2">
    <name type="scientific">Punica granatum</name>
    <name type="common">Pomegranate</name>
    <dbReference type="NCBI Taxonomy" id="22663"/>
    <lineage>
        <taxon>Eukaryota</taxon>
        <taxon>Viridiplantae</taxon>
        <taxon>Streptophyta</taxon>
        <taxon>Embryophyta</taxon>
        <taxon>Tracheophyta</taxon>
        <taxon>Spermatophyta</taxon>
        <taxon>Magnoliopsida</taxon>
        <taxon>eudicotyledons</taxon>
        <taxon>Gunneridae</taxon>
        <taxon>Pentapetalae</taxon>
        <taxon>rosids</taxon>
        <taxon>malvids</taxon>
        <taxon>Myrtales</taxon>
        <taxon>Lythraceae</taxon>
        <taxon>Punica</taxon>
    </lineage>
</organism>
<gene>
    <name evidence="2" type="primary">LOC116199197</name>
</gene>
<dbReference type="RefSeq" id="XP_031385345.1">
    <property type="nucleotide sequence ID" value="XM_031529485.1"/>
</dbReference>
<dbReference type="Proteomes" id="UP000515151">
    <property type="component" value="Chromosome 3"/>
</dbReference>
<reference evidence="1" key="1">
    <citation type="journal article" date="2020" name="Plant Biotechnol. J.">
        <title>The pomegranate (Punica granatum L.) draft genome dissects genetic divergence between soft- and hard-seeded cultivars.</title>
        <authorList>
            <person name="Luo X."/>
            <person name="Li H."/>
            <person name="Wu Z."/>
            <person name="Yao W."/>
            <person name="Zhao P."/>
            <person name="Cao D."/>
            <person name="Yu H."/>
            <person name="Li K."/>
            <person name="Poudel K."/>
            <person name="Zhao D."/>
            <person name="Zhang F."/>
            <person name="Xia X."/>
            <person name="Chen L."/>
            <person name="Wang Q."/>
            <person name="Jing D."/>
            <person name="Cao S."/>
        </authorList>
    </citation>
    <scope>NUCLEOTIDE SEQUENCE [LARGE SCALE GENOMIC DNA]</scope>
    <source>
        <strain evidence="1">cv. Tunisia</strain>
    </source>
</reference>
<accession>A0A6P8CP27</accession>
<proteinExistence type="predicted"/>
<dbReference type="AlphaFoldDB" id="A0A6P8CP27"/>
<protein>
    <submittedName>
        <fullName evidence="2">Uncharacterized protein LOC116199197</fullName>
    </submittedName>
</protein>
<reference evidence="2" key="2">
    <citation type="submission" date="2025-08" db="UniProtKB">
        <authorList>
            <consortium name="RefSeq"/>
        </authorList>
    </citation>
    <scope>IDENTIFICATION</scope>
    <source>
        <tissue evidence="2">Leaf</tissue>
    </source>
</reference>